<dbReference type="Proteomes" id="UP000076842">
    <property type="component" value="Unassembled WGS sequence"/>
</dbReference>
<feature type="region of interest" description="Disordered" evidence="1">
    <location>
        <begin position="85"/>
        <end position="119"/>
    </location>
</feature>
<gene>
    <name evidence="2" type="ORF">CALCODRAFT_488043</name>
</gene>
<keyword evidence="3" id="KW-1185">Reference proteome</keyword>
<evidence type="ECO:0000256" key="1">
    <source>
        <dbReference type="SAM" id="MobiDB-lite"/>
    </source>
</evidence>
<dbReference type="InParanoid" id="A0A165CS21"/>
<evidence type="ECO:0000313" key="3">
    <source>
        <dbReference type="Proteomes" id="UP000076842"/>
    </source>
</evidence>
<proteinExistence type="predicted"/>
<sequence>MTRHYDDLTNMKDHISTLHKLRIQLQQTGNVIKDIDFAWILITSLPPDTWREFMSWYNSVKEPKSKDVILAMIGKYMLCKEASGEGEQANTLYSRERGKGSRGQGGGRGQGTEGSQGKD</sequence>
<feature type="compositionally biased region" description="Gly residues" evidence="1">
    <location>
        <begin position="101"/>
        <end position="119"/>
    </location>
</feature>
<organism evidence="2 3">
    <name type="scientific">Calocera cornea HHB12733</name>
    <dbReference type="NCBI Taxonomy" id="1353952"/>
    <lineage>
        <taxon>Eukaryota</taxon>
        <taxon>Fungi</taxon>
        <taxon>Dikarya</taxon>
        <taxon>Basidiomycota</taxon>
        <taxon>Agaricomycotina</taxon>
        <taxon>Dacrymycetes</taxon>
        <taxon>Dacrymycetales</taxon>
        <taxon>Dacrymycetaceae</taxon>
        <taxon>Calocera</taxon>
    </lineage>
</organism>
<protein>
    <submittedName>
        <fullName evidence="2">Uncharacterized protein</fullName>
    </submittedName>
</protein>
<dbReference type="AlphaFoldDB" id="A0A165CS21"/>
<name>A0A165CS21_9BASI</name>
<accession>A0A165CS21</accession>
<reference evidence="2 3" key="1">
    <citation type="journal article" date="2016" name="Mol. Biol. Evol.">
        <title>Comparative Genomics of Early-Diverging Mushroom-Forming Fungi Provides Insights into the Origins of Lignocellulose Decay Capabilities.</title>
        <authorList>
            <person name="Nagy L.G."/>
            <person name="Riley R."/>
            <person name="Tritt A."/>
            <person name="Adam C."/>
            <person name="Daum C."/>
            <person name="Floudas D."/>
            <person name="Sun H."/>
            <person name="Yadav J.S."/>
            <person name="Pangilinan J."/>
            <person name="Larsson K.H."/>
            <person name="Matsuura K."/>
            <person name="Barry K."/>
            <person name="Labutti K."/>
            <person name="Kuo R."/>
            <person name="Ohm R.A."/>
            <person name="Bhattacharya S.S."/>
            <person name="Shirouzu T."/>
            <person name="Yoshinaga Y."/>
            <person name="Martin F.M."/>
            <person name="Grigoriev I.V."/>
            <person name="Hibbett D.S."/>
        </authorList>
    </citation>
    <scope>NUCLEOTIDE SEQUENCE [LARGE SCALE GENOMIC DNA]</scope>
    <source>
        <strain evidence="2 3">HHB12733</strain>
    </source>
</reference>
<dbReference type="EMBL" id="KV424115">
    <property type="protein sequence ID" value="KZT51290.1"/>
    <property type="molecule type" value="Genomic_DNA"/>
</dbReference>
<evidence type="ECO:0000313" key="2">
    <source>
        <dbReference type="EMBL" id="KZT51290.1"/>
    </source>
</evidence>